<evidence type="ECO:0000256" key="1">
    <source>
        <dbReference type="ARBA" id="ARBA00004642"/>
    </source>
</evidence>
<dbReference type="FunCoup" id="A0A059A310">
    <property type="interactions" value="234"/>
</dbReference>
<dbReference type="OMA" id="CGDNERI"/>
<dbReference type="EMBL" id="KK198763">
    <property type="protein sequence ID" value="KCW48477.1"/>
    <property type="molecule type" value="Genomic_DNA"/>
</dbReference>
<dbReference type="Gramene" id="KCW48477">
    <property type="protein sequence ID" value="KCW48477"/>
    <property type="gene ID" value="EUGRSUZ_K02170"/>
</dbReference>
<comment type="subcellular location">
    <subcellularLocation>
        <location evidence="1">Nucleus</location>
        <location evidence="1">Nucleoplasm</location>
    </subcellularLocation>
</comment>
<sequence length="292" mass="31486">MFPPSPALKLISSFPSKLSLSPLFSLRMQAPREGKSAAAIVGMGKYMKKSKAIPRDVPLLEASPRSPSATGVRTRAKTLASRRLRRASQRRPPPPAAAAAAAPSLDASPCPFSYLQLRSRRLRRPRLAPSPEARIDEGPAGSGSRGSCDASCSARTASSSGGVEGEGACVGRGDKGNGGECVGDAAVDASYGENDLEIEDRDRSTRESTPCSLIRDSNANTPPGSTTRQQSSCTAHRTQMSILRSIPTSEEMEEFFAYAEQRQQRSFIEKYNFDIVKDRPLPGRFEWVQVIP</sequence>
<protein>
    <recommendedName>
        <fullName evidence="6">Cyclin-dependent kinase inhibitor domain-containing protein</fullName>
    </recommendedName>
</protein>
<dbReference type="InParanoid" id="A0A059A310"/>
<dbReference type="GO" id="GO:0051726">
    <property type="term" value="P:regulation of cell cycle"/>
    <property type="evidence" value="ECO:0007669"/>
    <property type="project" value="InterPro"/>
</dbReference>
<name>A0A059A310_EUCGR</name>
<gene>
    <name evidence="7" type="ORF">EUGRSUZ_K02170</name>
</gene>
<evidence type="ECO:0000313" key="7">
    <source>
        <dbReference type="EMBL" id="KCW48477.1"/>
    </source>
</evidence>
<dbReference type="eggNOG" id="ENOG502QXA1">
    <property type="taxonomic scope" value="Eukaryota"/>
</dbReference>
<dbReference type="AlphaFoldDB" id="A0A059A310"/>
<evidence type="ECO:0000256" key="2">
    <source>
        <dbReference type="ARBA" id="ARBA00010274"/>
    </source>
</evidence>
<dbReference type="GO" id="GO:0004861">
    <property type="term" value="F:cyclin-dependent protein serine/threonine kinase inhibitor activity"/>
    <property type="evidence" value="ECO:0000318"/>
    <property type="project" value="GO_Central"/>
</dbReference>
<evidence type="ECO:0000256" key="3">
    <source>
        <dbReference type="ARBA" id="ARBA00023013"/>
    </source>
</evidence>
<dbReference type="GO" id="GO:0005634">
    <property type="term" value="C:nucleus"/>
    <property type="evidence" value="ECO:0000318"/>
    <property type="project" value="GO_Central"/>
</dbReference>
<dbReference type="InterPro" id="IPR044275">
    <property type="entry name" value="KRP"/>
</dbReference>
<proteinExistence type="inferred from homology"/>
<dbReference type="Pfam" id="PF02234">
    <property type="entry name" value="CDI"/>
    <property type="match status" value="1"/>
</dbReference>
<evidence type="ECO:0000256" key="4">
    <source>
        <dbReference type="ARBA" id="ARBA00023306"/>
    </source>
</evidence>
<comment type="similarity">
    <text evidence="2">Belongs to the CDI family. ICK/KRP subfamily.</text>
</comment>
<evidence type="ECO:0000259" key="6">
    <source>
        <dbReference type="Pfam" id="PF02234"/>
    </source>
</evidence>
<keyword evidence="4" id="KW-0131">Cell cycle</keyword>
<feature type="domain" description="Cyclin-dependent kinase inhibitor" evidence="6">
    <location>
        <begin position="246"/>
        <end position="290"/>
    </location>
</feature>
<dbReference type="GO" id="GO:0045740">
    <property type="term" value="P:positive regulation of DNA replication"/>
    <property type="evidence" value="ECO:0000318"/>
    <property type="project" value="GO_Central"/>
</dbReference>
<feature type="compositionally biased region" description="Polar residues" evidence="5">
    <location>
        <begin position="207"/>
        <end position="237"/>
    </location>
</feature>
<dbReference type="PANTHER" id="PTHR46776">
    <property type="entry name" value="CYCLIN-DEPENDENT KINASE INHIBITOR 4-RELATED"/>
    <property type="match status" value="1"/>
</dbReference>
<dbReference type="Gene3D" id="4.10.365.10">
    <property type="entry name" value="p27"/>
    <property type="match status" value="1"/>
</dbReference>
<reference evidence="7" key="1">
    <citation type="submission" date="2013-07" db="EMBL/GenBank/DDBJ databases">
        <title>The genome of Eucalyptus grandis.</title>
        <authorList>
            <person name="Schmutz J."/>
            <person name="Hayes R."/>
            <person name="Myburg A."/>
            <person name="Tuskan G."/>
            <person name="Grattapaglia D."/>
            <person name="Rokhsar D.S."/>
        </authorList>
    </citation>
    <scope>NUCLEOTIDE SEQUENCE</scope>
    <source>
        <tissue evidence="7">Leaf extractions</tissue>
    </source>
</reference>
<feature type="compositionally biased region" description="Basic residues" evidence="5">
    <location>
        <begin position="74"/>
        <end position="89"/>
    </location>
</feature>
<dbReference type="GO" id="GO:0005654">
    <property type="term" value="C:nucleoplasm"/>
    <property type="evidence" value="ECO:0007669"/>
    <property type="project" value="UniProtKB-SubCell"/>
</dbReference>
<dbReference type="InterPro" id="IPR003175">
    <property type="entry name" value="CDI_dom"/>
</dbReference>
<organism evidence="7">
    <name type="scientific">Eucalyptus grandis</name>
    <name type="common">Flooded gum</name>
    <dbReference type="NCBI Taxonomy" id="71139"/>
    <lineage>
        <taxon>Eukaryota</taxon>
        <taxon>Viridiplantae</taxon>
        <taxon>Streptophyta</taxon>
        <taxon>Embryophyta</taxon>
        <taxon>Tracheophyta</taxon>
        <taxon>Spermatophyta</taxon>
        <taxon>Magnoliopsida</taxon>
        <taxon>eudicotyledons</taxon>
        <taxon>Gunneridae</taxon>
        <taxon>Pentapetalae</taxon>
        <taxon>rosids</taxon>
        <taxon>malvids</taxon>
        <taxon>Myrtales</taxon>
        <taxon>Myrtaceae</taxon>
        <taxon>Myrtoideae</taxon>
        <taxon>Eucalypteae</taxon>
        <taxon>Eucalyptus</taxon>
    </lineage>
</organism>
<feature type="region of interest" description="Disordered" evidence="5">
    <location>
        <begin position="192"/>
        <end position="237"/>
    </location>
</feature>
<feature type="region of interest" description="Disordered" evidence="5">
    <location>
        <begin position="52"/>
        <end position="104"/>
    </location>
</feature>
<dbReference type="STRING" id="71139.A0A059A310"/>
<evidence type="ECO:0000256" key="5">
    <source>
        <dbReference type="SAM" id="MobiDB-lite"/>
    </source>
</evidence>
<keyword evidence="3" id="KW-0649">Protein kinase inhibitor</keyword>
<accession>A0A059A310</accession>
<dbReference type="InterPro" id="IPR044898">
    <property type="entry name" value="CDI_dom_sf"/>
</dbReference>
<feature type="region of interest" description="Disordered" evidence="5">
    <location>
        <begin position="121"/>
        <end position="167"/>
    </location>
</feature>